<dbReference type="AlphaFoldDB" id="A0A4Q9L298"/>
<gene>
    <name evidence="2" type="ORF">CWI39_1369p0010</name>
</gene>
<dbReference type="GO" id="GO:0003964">
    <property type="term" value="F:RNA-directed DNA polymerase activity"/>
    <property type="evidence" value="ECO:0007669"/>
    <property type="project" value="UniProtKB-KW"/>
</dbReference>
<feature type="domain" description="Reverse transcriptase" evidence="1">
    <location>
        <begin position="1"/>
        <end position="129"/>
    </location>
</feature>
<evidence type="ECO:0000313" key="3">
    <source>
        <dbReference type="Proteomes" id="UP000293045"/>
    </source>
</evidence>
<dbReference type="EMBL" id="PIXR01001369">
    <property type="protein sequence ID" value="TBU01518.1"/>
    <property type="molecule type" value="Genomic_DNA"/>
</dbReference>
<keyword evidence="2" id="KW-0548">Nucleotidyltransferase</keyword>
<proteinExistence type="predicted"/>
<dbReference type="PANTHER" id="PTHR35450:SF2">
    <property type="entry name" value="REVERSE TRANSCRIPTASE DOMAIN-CONTAINING PROTEIN"/>
    <property type="match status" value="1"/>
</dbReference>
<evidence type="ECO:0000259" key="1">
    <source>
        <dbReference type="PROSITE" id="PS50878"/>
    </source>
</evidence>
<feature type="non-terminal residue" evidence="2">
    <location>
        <position position="1"/>
    </location>
</feature>
<evidence type="ECO:0000313" key="2">
    <source>
        <dbReference type="EMBL" id="TBU01518.1"/>
    </source>
</evidence>
<dbReference type="Pfam" id="PF00078">
    <property type="entry name" value="RVT_1"/>
    <property type="match status" value="1"/>
</dbReference>
<dbReference type="InterPro" id="IPR000477">
    <property type="entry name" value="RT_dom"/>
</dbReference>
<accession>A0A4Q9L298</accession>
<reference evidence="2 3" key="1">
    <citation type="submission" date="2017-12" db="EMBL/GenBank/DDBJ databases">
        <authorList>
            <person name="Pombert J.-F."/>
            <person name="Haag K.L."/>
            <person name="Ebert D."/>
        </authorList>
    </citation>
    <scope>NUCLEOTIDE SEQUENCE [LARGE SCALE GENOMIC DNA]</scope>
    <source>
        <strain evidence="2">IL-BN-2</strain>
    </source>
</reference>
<keyword evidence="2" id="KW-0695">RNA-directed DNA polymerase</keyword>
<dbReference type="VEuPathDB" id="MicrosporidiaDB:CWI39_1369p0010"/>
<dbReference type="PROSITE" id="PS50878">
    <property type="entry name" value="RT_POL"/>
    <property type="match status" value="1"/>
</dbReference>
<dbReference type="Proteomes" id="UP000293045">
    <property type="component" value="Unassembled WGS sequence"/>
</dbReference>
<sequence>ATCIDVKKAYDLIDHVYLIQCIGNLNVPDRILKFIKVIISKWKIDISVGPEKIMSKKIDRGILQGDSLSPLLFVLCMDPLSRKLTEKYTKVTTHASLRNIRKLLAYFDHIRHGLLKQQAEILFLRTRLC</sequence>
<dbReference type="PANTHER" id="PTHR35450">
    <property type="entry name" value="REVERSE TRANSCRIPTASE DOMAIN-CONTAINING PROTEIN"/>
    <property type="match status" value="1"/>
</dbReference>
<protein>
    <submittedName>
        <fullName evidence="2">Reverse transcriptase</fullName>
    </submittedName>
</protein>
<keyword evidence="2" id="KW-0808">Transferase</keyword>
<organism evidence="2 3">
    <name type="scientific">Hamiltosporidium magnivora</name>
    <dbReference type="NCBI Taxonomy" id="148818"/>
    <lineage>
        <taxon>Eukaryota</taxon>
        <taxon>Fungi</taxon>
        <taxon>Fungi incertae sedis</taxon>
        <taxon>Microsporidia</taxon>
        <taxon>Dubosqiidae</taxon>
        <taxon>Hamiltosporidium</taxon>
    </lineage>
</organism>
<name>A0A4Q9L298_9MICR</name>
<dbReference type="VEuPathDB" id="MicrosporidiaDB:CWI36_0941p0010"/>
<comment type="caution">
    <text evidence="2">The sequence shown here is derived from an EMBL/GenBank/DDBJ whole genome shotgun (WGS) entry which is preliminary data.</text>
</comment>